<dbReference type="STRING" id="1798480.A2851_02065"/>
<keyword evidence="1" id="KW-0378">Hydrolase</keyword>
<proteinExistence type="predicted"/>
<dbReference type="GO" id="GO:0016787">
    <property type="term" value="F:hydrolase activity"/>
    <property type="evidence" value="ECO:0007669"/>
    <property type="project" value="UniProtKB-KW"/>
</dbReference>
<dbReference type="NCBIfam" id="TIGR01076">
    <property type="entry name" value="sortase_fam"/>
    <property type="match status" value="1"/>
</dbReference>
<dbReference type="InterPro" id="IPR005754">
    <property type="entry name" value="Sortase"/>
</dbReference>
<dbReference type="Pfam" id="PF04203">
    <property type="entry name" value="Sortase"/>
    <property type="match status" value="1"/>
</dbReference>
<dbReference type="Gene3D" id="2.40.260.10">
    <property type="entry name" value="Sortase"/>
    <property type="match status" value="1"/>
</dbReference>
<evidence type="ECO:0008006" key="4">
    <source>
        <dbReference type="Google" id="ProtNLM"/>
    </source>
</evidence>
<evidence type="ECO:0000256" key="1">
    <source>
        <dbReference type="ARBA" id="ARBA00022801"/>
    </source>
</evidence>
<dbReference type="EMBL" id="MFKT01000009">
    <property type="protein sequence ID" value="OGG53653.1"/>
    <property type="molecule type" value="Genomic_DNA"/>
</dbReference>
<reference evidence="2 3" key="1">
    <citation type="journal article" date="2016" name="Nat. Commun.">
        <title>Thousands of microbial genomes shed light on interconnected biogeochemical processes in an aquifer system.</title>
        <authorList>
            <person name="Anantharaman K."/>
            <person name="Brown C.T."/>
            <person name="Hug L.A."/>
            <person name="Sharon I."/>
            <person name="Castelle C.J."/>
            <person name="Probst A.J."/>
            <person name="Thomas B.C."/>
            <person name="Singh A."/>
            <person name="Wilkins M.J."/>
            <person name="Karaoz U."/>
            <person name="Brodie E.L."/>
            <person name="Williams K.H."/>
            <person name="Hubbard S.S."/>
            <person name="Banfield J.F."/>
        </authorList>
    </citation>
    <scope>NUCLEOTIDE SEQUENCE [LARGE SCALE GENOMIC DNA]</scope>
</reference>
<dbReference type="Proteomes" id="UP000176863">
    <property type="component" value="Unassembled WGS sequence"/>
</dbReference>
<gene>
    <name evidence="2" type="ORF">A2851_02065</name>
</gene>
<sequence>MSATAEYTNRQKPPKRVFFAAVVVVFFCTVSAADSVGFVPNYIDGSPAPSRADVVSLADLPQLGELNVQMNPDGGTGQATPAVVAVLPERIKISAIGLDLPVQNPATKDLNALDTLLQKGPARYVDSAKLGASGNMIIFAHSSHLPIVRNQMFRAFNRIPELKAGDTITIEGGGKAYLYNVTSIRKADVNDDVTIDLSATAAKLTLVTCDTLTGKSARYILEADFVGEL</sequence>
<organism evidence="2 3">
    <name type="scientific">Candidatus Kaiserbacteria bacterium RIFCSPHIGHO2_01_FULL_53_29</name>
    <dbReference type="NCBI Taxonomy" id="1798480"/>
    <lineage>
        <taxon>Bacteria</taxon>
        <taxon>Candidatus Kaiseribacteriota</taxon>
    </lineage>
</organism>
<evidence type="ECO:0000313" key="2">
    <source>
        <dbReference type="EMBL" id="OGG53653.1"/>
    </source>
</evidence>
<dbReference type="AlphaFoldDB" id="A0A1F6CWW6"/>
<accession>A0A1F6CWW6</accession>
<dbReference type="InterPro" id="IPR023365">
    <property type="entry name" value="Sortase_dom-sf"/>
</dbReference>
<protein>
    <recommendedName>
        <fullName evidence="4">Sortase</fullName>
    </recommendedName>
</protein>
<evidence type="ECO:0000313" key="3">
    <source>
        <dbReference type="Proteomes" id="UP000176863"/>
    </source>
</evidence>
<dbReference type="SUPFAM" id="SSF63817">
    <property type="entry name" value="Sortase"/>
    <property type="match status" value="1"/>
</dbReference>
<name>A0A1F6CWW6_9BACT</name>
<comment type="caution">
    <text evidence="2">The sequence shown here is derived from an EMBL/GenBank/DDBJ whole genome shotgun (WGS) entry which is preliminary data.</text>
</comment>
<dbReference type="CDD" id="cd00004">
    <property type="entry name" value="Sortase"/>
    <property type="match status" value="1"/>
</dbReference>